<gene>
    <name evidence="7" type="ORF">FHR82_001361</name>
</gene>
<feature type="DNA-binding region" description="OmpR/PhoB-type" evidence="3">
    <location>
        <begin position="125"/>
        <end position="219"/>
    </location>
</feature>
<evidence type="ECO:0000313" key="8">
    <source>
        <dbReference type="Proteomes" id="UP000520767"/>
    </source>
</evidence>
<dbReference type="GO" id="GO:0032993">
    <property type="term" value="C:protein-DNA complex"/>
    <property type="evidence" value="ECO:0007669"/>
    <property type="project" value="TreeGrafter"/>
</dbReference>
<organism evidence="7 8">
    <name type="scientific">Actinophytocola algeriensis</name>
    <dbReference type="NCBI Taxonomy" id="1768010"/>
    <lineage>
        <taxon>Bacteria</taxon>
        <taxon>Bacillati</taxon>
        <taxon>Actinomycetota</taxon>
        <taxon>Actinomycetes</taxon>
        <taxon>Pseudonocardiales</taxon>
        <taxon>Pseudonocardiaceae</taxon>
    </lineage>
</organism>
<keyword evidence="1 3" id="KW-0238">DNA-binding</keyword>
<dbReference type="GO" id="GO:0005829">
    <property type="term" value="C:cytosol"/>
    <property type="evidence" value="ECO:0007669"/>
    <property type="project" value="TreeGrafter"/>
</dbReference>
<dbReference type="GO" id="GO:0006355">
    <property type="term" value="P:regulation of DNA-templated transcription"/>
    <property type="evidence" value="ECO:0007669"/>
    <property type="project" value="InterPro"/>
</dbReference>
<protein>
    <submittedName>
        <fullName evidence="7">DNA-binding response OmpR family regulator</fullName>
    </submittedName>
</protein>
<feature type="domain" description="Response regulatory" evidence="5">
    <location>
        <begin position="3"/>
        <end position="117"/>
    </location>
</feature>
<dbReference type="PANTHER" id="PTHR48111">
    <property type="entry name" value="REGULATOR OF RPOS"/>
    <property type="match status" value="1"/>
</dbReference>
<evidence type="ECO:0000313" key="7">
    <source>
        <dbReference type="EMBL" id="MBB4905144.1"/>
    </source>
</evidence>
<dbReference type="InterPro" id="IPR039420">
    <property type="entry name" value="WalR-like"/>
</dbReference>
<evidence type="ECO:0000256" key="2">
    <source>
        <dbReference type="PROSITE-ProRule" id="PRU00169"/>
    </source>
</evidence>
<dbReference type="SMART" id="SM00448">
    <property type="entry name" value="REC"/>
    <property type="match status" value="1"/>
</dbReference>
<reference evidence="7 8" key="1">
    <citation type="submission" date="2020-08" db="EMBL/GenBank/DDBJ databases">
        <title>Genomic Encyclopedia of Type Strains, Phase III (KMG-III): the genomes of soil and plant-associated and newly described type strains.</title>
        <authorList>
            <person name="Whitman W."/>
        </authorList>
    </citation>
    <scope>NUCLEOTIDE SEQUENCE [LARGE SCALE GENOMIC DNA]</scope>
    <source>
        <strain evidence="7 8">CECT 8960</strain>
    </source>
</reference>
<dbReference type="InterPro" id="IPR001789">
    <property type="entry name" value="Sig_transdc_resp-reg_receiver"/>
</dbReference>
<dbReference type="Proteomes" id="UP000520767">
    <property type="component" value="Unassembled WGS sequence"/>
</dbReference>
<feature type="region of interest" description="Disordered" evidence="4">
    <location>
        <begin position="236"/>
        <end position="257"/>
    </location>
</feature>
<dbReference type="GO" id="GO:0000976">
    <property type="term" value="F:transcription cis-regulatory region binding"/>
    <property type="evidence" value="ECO:0007669"/>
    <property type="project" value="TreeGrafter"/>
</dbReference>
<dbReference type="PANTHER" id="PTHR48111:SF38">
    <property type="entry name" value="TWO-COMPONENT RESPONSE REGULATOR"/>
    <property type="match status" value="1"/>
</dbReference>
<dbReference type="Gene3D" id="1.10.10.10">
    <property type="entry name" value="Winged helix-like DNA-binding domain superfamily/Winged helix DNA-binding domain"/>
    <property type="match status" value="1"/>
</dbReference>
<dbReference type="SUPFAM" id="SSF52172">
    <property type="entry name" value="CheY-like"/>
    <property type="match status" value="1"/>
</dbReference>
<evidence type="ECO:0000259" key="6">
    <source>
        <dbReference type="PROSITE" id="PS51755"/>
    </source>
</evidence>
<dbReference type="AlphaFoldDB" id="A0A7W7VCL5"/>
<evidence type="ECO:0000256" key="4">
    <source>
        <dbReference type="SAM" id="MobiDB-lite"/>
    </source>
</evidence>
<evidence type="ECO:0000256" key="1">
    <source>
        <dbReference type="ARBA" id="ARBA00023125"/>
    </source>
</evidence>
<evidence type="ECO:0000256" key="3">
    <source>
        <dbReference type="PROSITE-ProRule" id="PRU01091"/>
    </source>
</evidence>
<comment type="caution">
    <text evidence="7">The sequence shown here is derived from an EMBL/GenBank/DDBJ whole genome shotgun (WGS) entry which is preliminary data.</text>
</comment>
<dbReference type="InterPro" id="IPR036388">
    <property type="entry name" value="WH-like_DNA-bd_sf"/>
</dbReference>
<dbReference type="CDD" id="cd00383">
    <property type="entry name" value="trans_reg_C"/>
    <property type="match status" value="1"/>
</dbReference>
<dbReference type="Pfam" id="PF00072">
    <property type="entry name" value="Response_reg"/>
    <property type="match status" value="1"/>
</dbReference>
<dbReference type="GO" id="GO:0000156">
    <property type="term" value="F:phosphorelay response regulator activity"/>
    <property type="evidence" value="ECO:0007669"/>
    <property type="project" value="TreeGrafter"/>
</dbReference>
<dbReference type="SMART" id="SM00862">
    <property type="entry name" value="Trans_reg_C"/>
    <property type="match status" value="1"/>
</dbReference>
<feature type="domain" description="OmpR/PhoB-type" evidence="6">
    <location>
        <begin position="125"/>
        <end position="219"/>
    </location>
</feature>
<name>A0A7W7VCL5_9PSEU</name>
<dbReference type="PROSITE" id="PS51755">
    <property type="entry name" value="OMPR_PHOB"/>
    <property type="match status" value="1"/>
</dbReference>
<dbReference type="CDD" id="cd17574">
    <property type="entry name" value="REC_OmpR"/>
    <property type="match status" value="1"/>
</dbReference>
<dbReference type="PROSITE" id="PS50110">
    <property type="entry name" value="RESPONSE_REGULATORY"/>
    <property type="match status" value="1"/>
</dbReference>
<accession>A0A7W7VCL5</accession>
<keyword evidence="8" id="KW-1185">Reference proteome</keyword>
<keyword evidence="2" id="KW-0597">Phosphoprotein</keyword>
<dbReference type="RefSeq" id="WP_311770927.1">
    <property type="nucleotide sequence ID" value="NZ_JACHJQ010000002.1"/>
</dbReference>
<proteinExistence type="predicted"/>
<sequence>MSSILVVDDEQTVSRFVERGLRSAGYTATVTHDASSGLALASGGGFDLVLLDLVLRGEDGFTVLRDLRARRRTLPVIVMADASAERDVVACLDGGADDYILKPFRFEVLLARIRARLRRGHDPASSVLTVGNLRLDLLSRKVTVDDTHVELTAREFALLAVFLKQPGAVLTREYLVSRVWGPLFDQSSNVLNVYVAALRSKIGSRRIQTVRGAGYRLTTPERASLFQSLGAPRASATSAATVTNPMSTEKNGSTGST</sequence>
<dbReference type="InterPro" id="IPR001867">
    <property type="entry name" value="OmpR/PhoB-type_DNA-bd"/>
</dbReference>
<dbReference type="Gene3D" id="3.40.50.2300">
    <property type="match status" value="1"/>
</dbReference>
<evidence type="ECO:0000259" key="5">
    <source>
        <dbReference type="PROSITE" id="PS50110"/>
    </source>
</evidence>
<feature type="modified residue" description="4-aspartylphosphate" evidence="2">
    <location>
        <position position="52"/>
    </location>
</feature>
<dbReference type="Gene3D" id="6.10.250.690">
    <property type="match status" value="1"/>
</dbReference>
<dbReference type="EMBL" id="JACHJQ010000002">
    <property type="protein sequence ID" value="MBB4905144.1"/>
    <property type="molecule type" value="Genomic_DNA"/>
</dbReference>
<dbReference type="InterPro" id="IPR011006">
    <property type="entry name" value="CheY-like_superfamily"/>
</dbReference>
<dbReference type="Pfam" id="PF00486">
    <property type="entry name" value="Trans_reg_C"/>
    <property type="match status" value="1"/>
</dbReference>